<protein>
    <submittedName>
        <fullName evidence="2">Uncharacterized protein</fullName>
    </submittedName>
</protein>
<comment type="caution">
    <text evidence="2">The sequence shown here is derived from an EMBL/GenBank/DDBJ whole genome shotgun (WGS) entry which is preliminary data.</text>
</comment>
<name>A0A7J5BBT1_9MICO</name>
<evidence type="ECO:0000313" key="2">
    <source>
        <dbReference type="EMBL" id="KAB1643565.1"/>
    </source>
</evidence>
<reference evidence="2 3" key="1">
    <citation type="submission" date="2019-09" db="EMBL/GenBank/DDBJ databases">
        <title>Phylogeny of genus Pseudoclavibacter and closely related genus.</title>
        <authorList>
            <person name="Li Y."/>
        </authorList>
    </citation>
    <scope>NUCLEOTIDE SEQUENCE [LARGE SCALE GENOMIC DNA]</scope>
    <source>
        <strain evidence="2 3">KCTC 13959</strain>
    </source>
</reference>
<keyword evidence="1" id="KW-1133">Transmembrane helix</keyword>
<organism evidence="2 3">
    <name type="scientific">Gulosibacter chungangensis</name>
    <dbReference type="NCBI Taxonomy" id="979746"/>
    <lineage>
        <taxon>Bacteria</taxon>
        <taxon>Bacillati</taxon>
        <taxon>Actinomycetota</taxon>
        <taxon>Actinomycetes</taxon>
        <taxon>Micrococcales</taxon>
        <taxon>Microbacteriaceae</taxon>
        <taxon>Gulosibacter</taxon>
    </lineage>
</organism>
<dbReference type="RefSeq" id="WP_158051980.1">
    <property type="nucleotide sequence ID" value="NZ_WBKB01000003.1"/>
</dbReference>
<accession>A0A7J5BBT1</accession>
<gene>
    <name evidence="2" type="ORF">F8O05_06715</name>
</gene>
<proteinExistence type="predicted"/>
<keyword evidence="3" id="KW-1185">Reference proteome</keyword>
<keyword evidence="1" id="KW-0812">Transmembrane</keyword>
<dbReference type="EMBL" id="WBKB01000003">
    <property type="protein sequence ID" value="KAB1643565.1"/>
    <property type="molecule type" value="Genomic_DNA"/>
</dbReference>
<feature type="transmembrane region" description="Helical" evidence="1">
    <location>
        <begin position="116"/>
        <end position="134"/>
    </location>
</feature>
<feature type="transmembrane region" description="Helical" evidence="1">
    <location>
        <begin position="49"/>
        <end position="75"/>
    </location>
</feature>
<keyword evidence="1" id="KW-0472">Membrane</keyword>
<evidence type="ECO:0000313" key="3">
    <source>
        <dbReference type="Proteomes" id="UP000433493"/>
    </source>
</evidence>
<dbReference type="Proteomes" id="UP000433493">
    <property type="component" value="Unassembled WGS sequence"/>
</dbReference>
<dbReference type="AlphaFoldDB" id="A0A7J5BBT1"/>
<evidence type="ECO:0000256" key="1">
    <source>
        <dbReference type="SAM" id="Phobius"/>
    </source>
</evidence>
<sequence length="148" mass="15243">MNSEPQPNQSAQNSQYADNPYANNPNYGGYTEAQQADTTSTSSTGGSPAFVVAIITLTVAVVVSWLRTILLFFVVSAPMMGLINIFLSLLVIALAVVGVIMGSIGMKQDAGRVKSAIGFGISLAILVTVAAGWIGSTLVSFVGTAVAV</sequence>
<feature type="transmembrane region" description="Helical" evidence="1">
    <location>
        <begin position="81"/>
        <end position="104"/>
    </location>
</feature>